<dbReference type="InterPro" id="IPR011034">
    <property type="entry name" value="Formyl_transferase-like_C_sf"/>
</dbReference>
<dbReference type="KEGG" id="amar:AMRN_0885"/>
<dbReference type="Gene3D" id="3.40.50.12230">
    <property type="match status" value="1"/>
</dbReference>
<protein>
    <submittedName>
        <fullName evidence="3">Methionyl-tRNA formyltransferase</fullName>
    </submittedName>
</protein>
<proteinExistence type="predicted"/>
<keyword evidence="3" id="KW-0808">Transferase</keyword>
<organism evidence="3 6">
    <name type="scientific">Malaciobacter marinus</name>
    <dbReference type="NCBI Taxonomy" id="505249"/>
    <lineage>
        <taxon>Bacteria</taxon>
        <taxon>Pseudomonadati</taxon>
        <taxon>Campylobacterota</taxon>
        <taxon>Epsilonproteobacteria</taxon>
        <taxon>Campylobacterales</taxon>
        <taxon>Arcobacteraceae</taxon>
        <taxon>Malaciobacter</taxon>
    </lineage>
</organism>
<dbReference type="PANTHER" id="PTHR11138">
    <property type="entry name" value="METHIONYL-TRNA FORMYLTRANSFERASE"/>
    <property type="match status" value="1"/>
</dbReference>
<evidence type="ECO:0000259" key="2">
    <source>
        <dbReference type="Pfam" id="PF02911"/>
    </source>
</evidence>
<dbReference type="AlphaFoldDB" id="A0A347TJ59"/>
<dbReference type="InterPro" id="IPR005793">
    <property type="entry name" value="Formyl_trans_C"/>
</dbReference>
<dbReference type="Proteomes" id="UP000264693">
    <property type="component" value="Chromosome"/>
</dbReference>
<dbReference type="PANTHER" id="PTHR11138:SF5">
    <property type="entry name" value="METHIONYL-TRNA FORMYLTRANSFERASE, MITOCHONDRIAL"/>
    <property type="match status" value="1"/>
</dbReference>
<evidence type="ECO:0000313" key="5">
    <source>
        <dbReference type="Proteomes" id="UP000224740"/>
    </source>
</evidence>
<evidence type="ECO:0000313" key="3">
    <source>
        <dbReference type="EMBL" id="AXX86637.1"/>
    </source>
</evidence>
<dbReference type="EMBL" id="CP032101">
    <property type="protein sequence ID" value="AXX86637.1"/>
    <property type="molecule type" value="Genomic_DNA"/>
</dbReference>
<dbReference type="EMBL" id="NXAO01000048">
    <property type="protein sequence ID" value="PHO14682.1"/>
    <property type="molecule type" value="Genomic_DNA"/>
</dbReference>
<dbReference type="InterPro" id="IPR002376">
    <property type="entry name" value="Formyl_transf_N"/>
</dbReference>
<name>A0A347TJ59_9BACT</name>
<feature type="domain" description="Formyl transferase C-terminal" evidence="2">
    <location>
        <begin position="208"/>
        <end position="289"/>
    </location>
</feature>
<dbReference type="SUPFAM" id="SSF50486">
    <property type="entry name" value="FMT C-terminal domain-like"/>
    <property type="match status" value="1"/>
</dbReference>
<dbReference type="RefSeq" id="WP_099311656.1">
    <property type="nucleotide sequence ID" value="NZ_CP032101.1"/>
</dbReference>
<sequence>MKIVFLGCTKFSEELLNSLIDNNINISAIFTIPQEFTIRNNEKVINRNYVDMSSISKSNNIPLYFVDENNKLSSYENIIRDINPDIILVLGWYYIVPKVIREIPKYGACGIHASLLPKYAGWAPLVWAIINGEKKTGVTFFQFDDSVDGGDIISQESFDINIEDTIKEVYAKATKKSAEILNRTLPIMEEIKFKKQNKSKLEIWDKRSPKDGILDFNKTCIEIYNFIRAQTIPYPCAFTYLGKNKFKIISAKMSNIDSSMYKNGSIVFINNTYSVSTEDYFIEFDKIEINNVRYNFKDYVIDNGLEGEVFSNIE</sequence>
<dbReference type="Proteomes" id="UP000224740">
    <property type="component" value="Unassembled WGS sequence"/>
</dbReference>
<dbReference type="InterPro" id="IPR036477">
    <property type="entry name" value="Formyl_transf_N_sf"/>
</dbReference>
<evidence type="ECO:0000259" key="1">
    <source>
        <dbReference type="Pfam" id="PF00551"/>
    </source>
</evidence>
<dbReference type="SUPFAM" id="SSF53328">
    <property type="entry name" value="Formyltransferase"/>
    <property type="match status" value="1"/>
</dbReference>
<reference evidence="5" key="1">
    <citation type="submission" date="2017-09" db="EMBL/GenBank/DDBJ databases">
        <title>Arcobacter canalis sp. nov., a new species isolated from a water canal contaminated with urban sewage.</title>
        <authorList>
            <person name="Perez-Cataluna A."/>
            <person name="Salas-Masso N."/>
            <person name="Figueras M.J."/>
        </authorList>
    </citation>
    <scope>NUCLEOTIDE SEQUENCE [LARGE SCALE GENOMIC DNA]</scope>
    <source>
        <strain evidence="5">CECT 7727</strain>
    </source>
</reference>
<dbReference type="Pfam" id="PF02911">
    <property type="entry name" value="Formyl_trans_C"/>
    <property type="match status" value="1"/>
</dbReference>
<feature type="domain" description="Formyl transferase N-terminal" evidence="1">
    <location>
        <begin position="1"/>
        <end position="184"/>
    </location>
</feature>
<evidence type="ECO:0000313" key="6">
    <source>
        <dbReference type="Proteomes" id="UP000264693"/>
    </source>
</evidence>
<keyword evidence="5" id="KW-1185">Reference proteome</keyword>
<dbReference type="Pfam" id="PF00551">
    <property type="entry name" value="Formyl_trans_N"/>
    <property type="match status" value="1"/>
</dbReference>
<gene>
    <name evidence="3" type="ORF">AMRN_0885</name>
    <name evidence="4" type="ORF">CPH92_10420</name>
</gene>
<reference evidence="3 6" key="3">
    <citation type="submission" date="2018-08" db="EMBL/GenBank/DDBJ databases">
        <title>Complete genome of the Arcobacter marinus type strain JCM 15502.</title>
        <authorList>
            <person name="Miller W.G."/>
            <person name="Yee E."/>
            <person name="Huynh S."/>
            <person name="Parker C.T."/>
        </authorList>
    </citation>
    <scope>NUCLEOTIDE SEQUENCE [LARGE SCALE GENOMIC DNA]</scope>
    <source>
        <strain evidence="3 6">JCM 15502</strain>
    </source>
</reference>
<dbReference type="GO" id="GO:0004479">
    <property type="term" value="F:methionyl-tRNA formyltransferase activity"/>
    <property type="evidence" value="ECO:0007669"/>
    <property type="project" value="TreeGrafter"/>
</dbReference>
<dbReference type="GO" id="GO:0005829">
    <property type="term" value="C:cytosol"/>
    <property type="evidence" value="ECO:0007669"/>
    <property type="project" value="TreeGrafter"/>
</dbReference>
<accession>A0A347TJ59</accession>
<evidence type="ECO:0000313" key="4">
    <source>
        <dbReference type="EMBL" id="PHO14682.1"/>
    </source>
</evidence>
<reference evidence="4" key="2">
    <citation type="submission" date="2017-09" db="EMBL/GenBank/DDBJ databases">
        <authorList>
            <person name="Perez-Cataluna A."/>
            <person name="Figueras M.J."/>
            <person name="Salas-Masso N."/>
        </authorList>
    </citation>
    <scope>NUCLEOTIDE SEQUENCE</scope>
    <source>
        <strain evidence="4">CECT 7727</strain>
    </source>
</reference>